<feature type="region of interest" description="Disordered" evidence="22">
    <location>
        <begin position="111"/>
        <end position="143"/>
    </location>
</feature>
<keyword evidence="9" id="KW-0597">Phosphoprotein</keyword>
<dbReference type="FunFam" id="2.60.40.10:FF:000425">
    <property type="entry name" value="Myosin light chain kinase"/>
    <property type="match status" value="1"/>
</dbReference>
<keyword evidence="17" id="KW-0460">Magnesium</keyword>
<feature type="non-terminal residue" evidence="26">
    <location>
        <position position="1"/>
    </location>
</feature>
<dbReference type="SMART" id="SM00409">
    <property type="entry name" value="IG"/>
    <property type="match status" value="4"/>
</dbReference>
<evidence type="ECO:0000256" key="17">
    <source>
        <dbReference type="ARBA" id="ARBA00022842"/>
    </source>
</evidence>
<evidence type="ECO:0000256" key="15">
    <source>
        <dbReference type="ARBA" id="ARBA00022837"/>
    </source>
</evidence>
<dbReference type="SUPFAM" id="SSF48726">
    <property type="entry name" value="Immunoglobulin"/>
    <property type="match status" value="4"/>
</dbReference>
<evidence type="ECO:0000256" key="18">
    <source>
        <dbReference type="ARBA" id="ARBA00022860"/>
    </source>
</evidence>
<keyword evidence="16 21" id="KW-0067">ATP-binding</keyword>
<dbReference type="GO" id="GO:0046872">
    <property type="term" value="F:metal ion binding"/>
    <property type="evidence" value="ECO:0007669"/>
    <property type="project" value="UniProtKB-KW"/>
</dbReference>
<feature type="domain" description="Ig-like" evidence="24">
    <location>
        <begin position="494"/>
        <end position="583"/>
    </location>
</feature>
<feature type="domain" description="Ig-like" evidence="24">
    <location>
        <begin position="603"/>
        <end position="692"/>
    </location>
</feature>
<feature type="region of interest" description="Disordered" evidence="22">
    <location>
        <begin position="162"/>
        <end position="181"/>
    </location>
</feature>
<dbReference type="InterPro" id="IPR007110">
    <property type="entry name" value="Ig-like_dom"/>
</dbReference>
<evidence type="ECO:0000256" key="11">
    <source>
        <dbReference type="ARBA" id="ARBA00022723"/>
    </source>
</evidence>
<feature type="compositionally biased region" description="Basic and acidic residues" evidence="22">
    <location>
        <begin position="375"/>
        <end position="393"/>
    </location>
</feature>
<evidence type="ECO:0000256" key="20">
    <source>
        <dbReference type="ARBA" id="ARBA00030959"/>
    </source>
</evidence>
<keyword evidence="13 21" id="KW-0547">Nucleotide-binding</keyword>
<dbReference type="CDD" id="cd00063">
    <property type="entry name" value="FN3"/>
    <property type="match status" value="1"/>
</dbReference>
<feature type="region of interest" description="Disordered" evidence="22">
    <location>
        <begin position="782"/>
        <end position="806"/>
    </location>
</feature>
<sequence length="1385" mass="153548">AEHLDPPGFVICPSAVTGKEGETVTFTCQVKGQPAPTVLWERGGVAIATSQKYKITKIQEQHTLTIYDVTQADAGEYVCRLLGCGSELSHTCSLSITSDLHPGYIQPAETVKTRSSMDDSESVLSTTSISSSSSDASTVTVDSGYPRYSSRKYLDNDRIEHQYKDSHPGKTTSATVSHPGKLDKEVKNTADLFQKKKSFFEQVNNKNNTAGQFKLGDGDRNIQILASNLKHTTGVRETRETTVAAPEGISGLGAGEGPQFTSDIIASIGLDQASSQRRQFVNEVTIVQKIFKEDGKNTDQITEVQDTEDVADLTNDFGTTRKYSKKRRKQIHIDVNGTVVITSPDAENPTSRSAEGVKTHETVEMIIAESNITFKPEEATDKTKTNVDSEGTNHKSNLTRRWRVRENLNEDKDRKQKTKPDNSSLITRPADLDLTARWRQRKPNFKTDTEDKDVKITSEIQEEVNKSMAAPPRGTSVTSTSVTPSVDPQHHQCPPSFPIPLRDTKVILGSTAVLFCQVIGDPQPEVKWLLNYNQLEPSENIEILYSQDLAQLTVRETFTEHVGDYSCWAKNSLGTVSTHCTLTLEASNKTESRAFEGPVFVPPKIVSFAPSALTLARGACLSLTATFLGEPRPAVRWMRGDTELISDGHVQIVTEANTSCLSIESVTRSDAGKMSVCLTSSTGADQASTNIYIEDVPGCPVGRPHVYEIDRNSASLSWCGPAYSEGCQVTHYIIESKTRQDQGWDVIVPHCKDQSCHIQDLKPCTTYQFRVLAANKYGLSTPSEPSEGVYTSDPYRSPSDYESEDDLPFEPREVKINMGQQFEDVYELHKEVGKGKFGIVYKCKHRTDETIWAAKIVKCREQDKKVIRREIEIMNKLRHPKLLMLWEAYEAPKQMVLVTEYVSAGELFERVIGEDFVLTECDCIHFLREICEGVNYMHSNNILHLDLKPENILCIAENSNRIKIIDFGLAQFYHPGQSTKVLFGTPEFIAPEVINYDEIGFATDMWSIGVICYVLLSGLSPFLGDNDAETLASVTSGEYDFDDEAFDEISDDAKDFISRLLVKRKEHRLLTDQCLSHVWLAQHESGSVRRRRLNTERLKRFMVRRKWLKTGNAVLAVSRLLKSTNLGALSSLSNNSGGSNESSDTESSVSSPKFTIQRNADTVQQILQNQSVPEKTLRNQQISKLWRNTSPDAVENVKADQLSDVGLVELSNSDFTDQNDNQIHNSQSAASGNDDNHNINCPMPACTDSVNSVSSLDTALCSSSATEIRKDTTTEVVKGSTANEEQLPAAPIFVKSMINSNACIGDVARFDVVIAGYPLPVVTWCFEGEEVHSDSRHAVEINETTKSFSLIIRSIVEEDEGEYTCKAVNSQGEAICVAELSVLDM</sequence>
<dbReference type="PROSITE" id="PS50011">
    <property type="entry name" value="PROTEIN_KINASE_DOM"/>
    <property type="match status" value="1"/>
</dbReference>
<dbReference type="EMBL" id="CAJHNH020002224">
    <property type="protein sequence ID" value="CAG5126026.1"/>
    <property type="molecule type" value="Genomic_DNA"/>
</dbReference>
<evidence type="ECO:0000256" key="14">
    <source>
        <dbReference type="ARBA" id="ARBA00022777"/>
    </source>
</evidence>
<feature type="domain" description="Protein kinase" evidence="23">
    <location>
        <begin position="826"/>
        <end position="1080"/>
    </location>
</feature>
<dbReference type="SMART" id="SM00408">
    <property type="entry name" value="IGc2"/>
    <property type="match status" value="3"/>
</dbReference>
<dbReference type="PROSITE" id="PS00108">
    <property type="entry name" value="PROTEIN_KINASE_ST"/>
    <property type="match status" value="1"/>
</dbReference>
<dbReference type="OrthoDB" id="2152335at2759"/>
<keyword evidence="8" id="KW-0723">Serine/threonine-protein kinase</keyword>
<keyword evidence="14" id="KW-0418">Kinase</keyword>
<dbReference type="InterPro" id="IPR008271">
    <property type="entry name" value="Ser/Thr_kinase_AS"/>
</dbReference>
<feature type="compositionally biased region" description="Polar residues" evidence="22">
    <location>
        <begin position="1213"/>
        <end position="1233"/>
    </location>
</feature>
<keyword evidence="27" id="KW-1185">Reference proteome</keyword>
<evidence type="ECO:0000313" key="26">
    <source>
        <dbReference type="EMBL" id="CAG5126026.1"/>
    </source>
</evidence>
<dbReference type="InterPro" id="IPR011009">
    <property type="entry name" value="Kinase-like_dom_sf"/>
</dbReference>
<dbReference type="InterPro" id="IPR000719">
    <property type="entry name" value="Prot_kinase_dom"/>
</dbReference>
<keyword evidence="10" id="KW-0808">Transferase</keyword>
<evidence type="ECO:0000256" key="6">
    <source>
        <dbReference type="ARBA" id="ARBA00021842"/>
    </source>
</evidence>
<evidence type="ECO:0000256" key="16">
    <source>
        <dbReference type="ARBA" id="ARBA00022840"/>
    </source>
</evidence>
<evidence type="ECO:0000256" key="2">
    <source>
        <dbReference type="ARBA" id="ARBA00001946"/>
    </source>
</evidence>
<dbReference type="GO" id="GO:0005524">
    <property type="term" value="F:ATP binding"/>
    <property type="evidence" value="ECO:0007669"/>
    <property type="project" value="UniProtKB-UniRule"/>
</dbReference>
<keyword evidence="19" id="KW-0393">Immunoglobulin domain</keyword>
<evidence type="ECO:0000256" key="12">
    <source>
        <dbReference type="ARBA" id="ARBA00022737"/>
    </source>
</evidence>
<dbReference type="PANTHER" id="PTHR47633:SF7">
    <property type="entry name" value="TITIN HOMOLOG"/>
    <property type="match status" value="1"/>
</dbReference>
<dbReference type="Gene3D" id="3.30.200.20">
    <property type="entry name" value="Phosphorylase Kinase, domain 1"/>
    <property type="match status" value="1"/>
</dbReference>
<proteinExistence type="inferred from homology"/>
<comment type="subcellular location">
    <subcellularLocation>
        <location evidence="3">Cytoplasm</location>
    </subcellularLocation>
</comment>
<feature type="domain" description="Ig-like" evidence="24">
    <location>
        <begin position="1291"/>
        <end position="1381"/>
    </location>
</feature>
<feature type="region of interest" description="Disordered" evidence="22">
    <location>
        <begin position="375"/>
        <end position="426"/>
    </location>
</feature>
<comment type="similarity">
    <text evidence="4">Belongs to the protein kinase superfamily. CAMK Ser/Thr protein kinase family.</text>
</comment>
<dbReference type="GO" id="GO:0060298">
    <property type="term" value="P:positive regulation of sarcomere organization"/>
    <property type="evidence" value="ECO:0007669"/>
    <property type="project" value="UniProtKB-ARBA"/>
</dbReference>
<feature type="compositionally biased region" description="Low complexity" evidence="22">
    <location>
        <begin position="122"/>
        <end position="143"/>
    </location>
</feature>
<evidence type="ECO:0000259" key="25">
    <source>
        <dbReference type="PROSITE" id="PS50853"/>
    </source>
</evidence>
<evidence type="ECO:0000256" key="4">
    <source>
        <dbReference type="ARBA" id="ARBA00006692"/>
    </source>
</evidence>
<dbReference type="PROSITE" id="PS00107">
    <property type="entry name" value="PROTEIN_KINASE_ATP"/>
    <property type="match status" value="1"/>
</dbReference>
<dbReference type="EC" id="2.7.11.18" evidence="5"/>
<feature type="domain" description="Ig-like" evidence="24">
    <location>
        <begin position="7"/>
        <end position="97"/>
    </location>
</feature>
<comment type="caution">
    <text evidence="26">The sequence shown here is derived from an EMBL/GenBank/DDBJ whole genome shotgun (WGS) entry which is preliminary data.</text>
</comment>
<dbReference type="FunFam" id="1.10.510.10:FF:000175">
    <property type="entry name" value="Myosin light chain kinase, smooth muscle"/>
    <property type="match status" value="1"/>
</dbReference>
<feature type="region of interest" description="Disordered" evidence="22">
    <location>
        <begin position="1213"/>
        <end position="1236"/>
    </location>
</feature>
<evidence type="ECO:0000256" key="22">
    <source>
        <dbReference type="SAM" id="MobiDB-lite"/>
    </source>
</evidence>
<dbReference type="InterPro" id="IPR036179">
    <property type="entry name" value="Ig-like_dom_sf"/>
</dbReference>
<dbReference type="InterPro" id="IPR013783">
    <property type="entry name" value="Ig-like_fold"/>
</dbReference>
<evidence type="ECO:0000256" key="10">
    <source>
        <dbReference type="ARBA" id="ARBA00022679"/>
    </source>
</evidence>
<evidence type="ECO:0000256" key="1">
    <source>
        <dbReference type="ARBA" id="ARBA00001913"/>
    </source>
</evidence>
<comment type="cofactor">
    <cofactor evidence="1">
        <name>Ca(2+)</name>
        <dbReference type="ChEBI" id="CHEBI:29108"/>
    </cofactor>
</comment>
<dbReference type="Gene3D" id="1.10.510.10">
    <property type="entry name" value="Transferase(Phosphotransferase) domain 1"/>
    <property type="match status" value="1"/>
</dbReference>
<evidence type="ECO:0000256" key="19">
    <source>
        <dbReference type="ARBA" id="ARBA00023319"/>
    </source>
</evidence>
<dbReference type="PROSITE" id="PS50853">
    <property type="entry name" value="FN3"/>
    <property type="match status" value="1"/>
</dbReference>
<dbReference type="Proteomes" id="UP000678393">
    <property type="component" value="Unassembled WGS sequence"/>
</dbReference>
<feature type="binding site" evidence="21">
    <location>
        <position position="855"/>
    </location>
    <ligand>
        <name>ATP</name>
        <dbReference type="ChEBI" id="CHEBI:30616"/>
    </ligand>
</feature>
<feature type="compositionally biased region" description="Low complexity" evidence="22">
    <location>
        <begin position="475"/>
        <end position="486"/>
    </location>
</feature>
<dbReference type="Pfam" id="PF00041">
    <property type="entry name" value="fn3"/>
    <property type="match status" value="1"/>
</dbReference>
<reference evidence="26" key="1">
    <citation type="submission" date="2021-04" db="EMBL/GenBank/DDBJ databases">
        <authorList>
            <consortium name="Molecular Ecology Group"/>
        </authorList>
    </citation>
    <scope>NUCLEOTIDE SEQUENCE</scope>
</reference>
<dbReference type="FunFam" id="2.60.40.10:FF:000080">
    <property type="entry name" value="Myosin light chain kinase, smooth muscle"/>
    <property type="match status" value="1"/>
</dbReference>
<dbReference type="Gene3D" id="2.60.40.10">
    <property type="entry name" value="Immunoglobulins"/>
    <property type="match status" value="5"/>
</dbReference>
<dbReference type="GO" id="GO:0045989">
    <property type="term" value="P:positive regulation of striated muscle contraction"/>
    <property type="evidence" value="ECO:0007669"/>
    <property type="project" value="UniProtKB-ARBA"/>
</dbReference>
<dbReference type="Pfam" id="PF07679">
    <property type="entry name" value="I-set"/>
    <property type="match status" value="4"/>
</dbReference>
<evidence type="ECO:0000259" key="23">
    <source>
        <dbReference type="PROSITE" id="PS50011"/>
    </source>
</evidence>
<dbReference type="SMART" id="SM00220">
    <property type="entry name" value="S_TKc"/>
    <property type="match status" value="1"/>
</dbReference>
<dbReference type="GO" id="GO:0004687">
    <property type="term" value="F:myosin light chain kinase activity"/>
    <property type="evidence" value="ECO:0007669"/>
    <property type="project" value="UniProtKB-EC"/>
</dbReference>
<accession>A0A8S3ZG14</accession>
<dbReference type="SUPFAM" id="SSF49265">
    <property type="entry name" value="Fibronectin type III"/>
    <property type="match status" value="1"/>
</dbReference>
<dbReference type="GO" id="GO:0005516">
    <property type="term" value="F:calmodulin binding"/>
    <property type="evidence" value="ECO:0007669"/>
    <property type="project" value="UniProtKB-KW"/>
</dbReference>
<dbReference type="InterPro" id="IPR017441">
    <property type="entry name" value="Protein_kinase_ATP_BS"/>
</dbReference>
<comment type="cofactor">
    <cofactor evidence="2">
        <name>Mg(2+)</name>
        <dbReference type="ChEBI" id="CHEBI:18420"/>
    </cofactor>
</comment>
<keyword evidence="11" id="KW-0479">Metal-binding</keyword>
<dbReference type="InterPro" id="IPR013098">
    <property type="entry name" value="Ig_I-set"/>
</dbReference>
<evidence type="ECO:0000256" key="5">
    <source>
        <dbReference type="ARBA" id="ARBA00012430"/>
    </source>
</evidence>
<feature type="compositionally biased region" description="Basic and acidic residues" evidence="22">
    <location>
        <begin position="404"/>
        <end position="420"/>
    </location>
</feature>
<dbReference type="InterPro" id="IPR003961">
    <property type="entry name" value="FN3_dom"/>
</dbReference>
<keyword evidence="18" id="KW-0112">Calmodulin-binding</keyword>
<name>A0A8S3ZG14_9EUPU</name>
<feature type="domain" description="Fibronectin type-III" evidence="25">
    <location>
        <begin position="700"/>
        <end position="794"/>
    </location>
</feature>
<evidence type="ECO:0000256" key="9">
    <source>
        <dbReference type="ARBA" id="ARBA00022553"/>
    </source>
</evidence>
<dbReference type="InterPro" id="IPR003599">
    <property type="entry name" value="Ig_sub"/>
</dbReference>
<dbReference type="SMART" id="SM00060">
    <property type="entry name" value="FN3"/>
    <property type="match status" value="1"/>
</dbReference>
<dbReference type="PROSITE" id="PS50835">
    <property type="entry name" value="IG_LIKE"/>
    <property type="match status" value="4"/>
</dbReference>
<feature type="region of interest" description="Disordered" evidence="22">
    <location>
        <begin position="1131"/>
        <end position="1152"/>
    </location>
</feature>
<gene>
    <name evidence="26" type="ORF">CUNI_LOCUS11584</name>
</gene>
<evidence type="ECO:0000256" key="13">
    <source>
        <dbReference type="ARBA" id="ARBA00022741"/>
    </source>
</evidence>
<dbReference type="InterPro" id="IPR036116">
    <property type="entry name" value="FN3_sf"/>
</dbReference>
<keyword evidence="12" id="KW-0677">Repeat</keyword>
<dbReference type="FunFam" id="2.60.40.10:FF:000107">
    <property type="entry name" value="Myosin, light chain kinase a"/>
    <property type="match status" value="1"/>
</dbReference>
<evidence type="ECO:0000313" key="27">
    <source>
        <dbReference type="Proteomes" id="UP000678393"/>
    </source>
</evidence>
<dbReference type="Pfam" id="PF00069">
    <property type="entry name" value="Pkinase"/>
    <property type="match status" value="1"/>
</dbReference>
<evidence type="ECO:0000256" key="8">
    <source>
        <dbReference type="ARBA" id="ARBA00022527"/>
    </source>
</evidence>
<dbReference type="InterPro" id="IPR003598">
    <property type="entry name" value="Ig_sub2"/>
</dbReference>
<evidence type="ECO:0000259" key="24">
    <source>
        <dbReference type="PROSITE" id="PS50835"/>
    </source>
</evidence>
<protein>
    <recommendedName>
        <fullName evidence="6">Myosin light chain kinase, smooth muscle</fullName>
        <ecNumber evidence="5">2.7.11.18</ecNumber>
    </recommendedName>
    <alternativeName>
        <fullName evidence="20">Telokin</fullName>
    </alternativeName>
</protein>
<dbReference type="SUPFAM" id="SSF56112">
    <property type="entry name" value="Protein kinase-like (PK-like)"/>
    <property type="match status" value="1"/>
</dbReference>
<evidence type="ECO:0000256" key="21">
    <source>
        <dbReference type="PROSITE-ProRule" id="PRU10141"/>
    </source>
</evidence>
<keyword evidence="7" id="KW-0963">Cytoplasm</keyword>
<feature type="region of interest" description="Disordered" evidence="22">
    <location>
        <begin position="464"/>
        <end position="491"/>
    </location>
</feature>
<dbReference type="GO" id="GO:0005737">
    <property type="term" value="C:cytoplasm"/>
    <property type="evidence" value="ECO:0007669"/>
    <property type="project" value="UniProtKB-SubCell"/>
</dbReference>
<organism evidence="26 27">
    <name type="scientific">Candidula unifasciata</name>
    <dbReference type="NCBI Taxonomy" id="100452"/>
    <lineage>
        <taxon>Eukaryota</taxon>
        <taxon>Metazoa</taxon>
        <taxon>Spiralia</taxon>
        <taxon>Lophotrochozoa</taxon>
        <taxon>Mollusca</taxon>
        <taxon>Gastropoda</taxon>
        <taxon>Heterobranchia</taxon>
        <taxon>Euthyneura</taxon>
        <taxon>Panpulmonata</taxon>
        <taxon>Eupulmonata</taxon>
        <taxon>Stylommatophora</taxon>
        <taxon>Helicina</taxon>
        <taxon>Helicoidea</taxon>
        <taxon>Geomitridae</taxon>
        <taxon>Candidula</taxon>
    </lineage>
</organism>
<dbReference type="PANTHER" id="PTHR47633">
    <property type="entry name" value="IMMUNOGLOBULIN"/>
    <property type="match status" value="1"/>
</dbReference>
<evidence type="ECO:0000256" key="7">
    <source>
        <dbReference type="ARBA" id="ARBA00022490"/>
    </source>
</evidence>
<feature type="compositionally biased region" description="Low complexity" evidence="22">
    <location>
        <begin position="1131"/>
        <end position="1151"/>
    </location>
</feature>
<evidence type="ECO:0000256" key="3">
    <source>
        <dbReference type="ARBA" id="ARBA00004496"/>
    </source>
</evidence>
<keyword evidence="15" id="KW-0106">Calcium</keyword>
<dbReference type="CDD" id="cd14103">
    <property type="entry name" value="STKc_MLCK"/>
    <property type="match status" value="1"/>
</dbReference>